<evidence type="ECO:0000256" key="3">
    <source>
        <dbReference type="ARBA" id="ARBA00022723"/>
    </source>
</evidence>
<dbReference type="NCBIfam" id="TIGR03652">
    <property type="entry name" value="FeS_repair_RIC"/>
    <property type="match status" value="1"/>
</dbReference>
<dbReference type="PANTHER" id="PTHR36438:SF1">
    <property type="entry name" value="IRON-SULFUR CLUSTER REPAIR PROTEIN YTFE"/>
    <property type="match status" value="1"/>
</dbReference>
<dbReference type="EMBL" id="CP121687">
    <property type="protein sequence ID" value="WZL70989.1"/>
    <property type="molecule type" value="Genomic_DNA"/>
</dbReference>
<reference evidence="6 7" key="1">
    <citation type="submission" date="2023-03" db="EMBL/GenBank/DDBJ databases">
        <title>Novel Species.</title>
        <authorList>
            <person name="Ma S."/>
        </authorList>
    </citation>
    <scope>NUCLEOTIDE SEQUENCE [LARGE SCALE GENOMIC DNA]</scope>
    <source>
        <strain evidence="6 7">LIND6LT2</strain>
    </source>
</reference>
<dbReference type="Pfam" id="PF04405">
    <property type="entry name" value="ScdA_N"/>
    <property type="match status" value="1"/>
</dbReference>
<evidence type="ECO:0000256" key="2">
    <source>
        <dbReference type="ARBA" id="ARBA00022490"/>
    </source>
</evidence>
<evidence type="ECO:0000256" key="1">
    <source>
        <dbReference type="ARBA" id="ARBA00004496"/>
    </source>
</evidence>
<accession>A0ABZ2Y8Q9</accession>
<organism evidence="6 7">
    <name type="scientific">Defluviitalea saccharophila</name>
    <dbReference type="NCBI Taxonomy" id="879970"/>
    <lineage>
        <taxon>Bacteria</taxon>
        <taxon>Bacillati</taxon>
        <taxon>Bacillota</taxon>
        <taxon>Clostridia</taxon>
        <taxon>Lachnospirales</taxon>
        <taxon>Defluviitaleaceae</taxon>
        <taxon>Defluviitalea</taxon>
    </lineage>
</organism>
<dbReference type="Gene3D" id="1.10.3910.10">
    <property type="entry name" value="SP0561-like"/>
    <property type="match status" value="1"/>
</dbReference>
<dbReference type="Pfam" id="PF01814">
    <property type="entry name" value="Hemerythrin"/>
    <property type="match status" value="1"/>
</dbReference>
<name>A0ABZ2Y8Q9_9FIRM</name>
<dbReference type="RefSeq" id="WP_341877952.1">
    <property type="nucleotide sequence ID" value="NZ_CP121687.1"/>
</dbReference>
<keyword evidence="4" id="KW-0408">Iron</keyword>
<evidence type="ECO:0000313" key="7">
    <source>
        <dbReference type="Proteomes" id="UP001486565"/>
    </source>
</evidence>
<evidence type="ECO:0000313" key="6">
    <source>
        <dbReference type="EMBL" id="WZL70989.1"/>
    </source>
</evidence>
<comment type="subcellular location">
    <subcellularLocation>
        <location evidence="1">Cytoplasm</location>
    </subcellularLocation>
</comment>
<proteinExistence type="predicted"/>
<protein>
    <submittedName>
        <fullName evidence="6">Iron-sulfur cluster repair di-iron protein</fullName>
    </submittedName>
</protein>
<dbReference type="InterPro" id="IPR012312">
    <property type="entry name" value="Hemerythrin-like"/>
</dbReference>
<keyword evidence="3" id="KW-0479">Metal-binding</keyword>
<dbReference type="PANTHER" id="PTHR36438">
    <property type="entry name" value="IRON-SULFUR CLUSTER REPAIR PROTEIN YTFE"/>
    <property type="match status" value="1"/>
</dbReference>
<dbReference type="InterPro" id="IPR038062">
    <property type="entry name" value="ScdA-like_N_sf"/>
</dbReference>
<keyword evidence="7" id="KW-1185">Reference proteome</keyword>
<keyword evidence="2" id="KW-0963">Cytoplasm</keyword>
<sequence>MSIFNTSQTLGEIVSIMPKASEVFKAYQIDFCCGGNRPLQEAIKEQNLNEEEILAKLDAAYEETKKIKNAVDFRTLSSSELIDYILNTHHNFAKQILPSISEMTTKILRVHGSHHEELFQVHKLFHGLKTELEQHFIKEEEILFPIIKQYDIEPSEELLDKIRKVMKETEDEHDGAGDILKELRNITKDYAVPDDGCATYELAYKQIQDLEADLFEHIHLENNILFKRFD</sequence>
<dbReference type="Proteomes" id="UP001486565">
    <property type="component" value="Chromosome"/>
</dbReference>
<feature type="domain" description="Hemerythrin-like" evidence="5">
    <location>
        <begin position="83"/>
        <end position="228"/>
    </location>
</feature>
<gene>
    <name evidence="6" type="primary">ric</name>
    <name evidence="6" type="ORF">QBE51_05560</name>
</gene>
<evidence type="ECO:0000256" key="4">
    <source>
        <dbReference type="ARBA" id="ARBA00023004"/>
    </source>
</evidence>
<evidence type="ECO:0000259" key="5">
    <source>
        <dbReference type="Pfam" id="PF01814"/>
    </source>
</evidence>
<dbReference type="Gene3D" id="1.20.120.520">
    <property type="entry name" value="nmb1532 protein domain like"/>
    <property type="match status" value="1"/>
</dbReference>
<dbReference type="InterPro" id="IPR019903">
    <property type="entry name" value="RIC_family"/>
</dbReference>